<accession>A0A2P2MQZ1</accession>
<evidence type="ECO:0000313" key="1">
    <source>
        <dbReference type="EMBL" id="MBX32629.1"/>
    </source>
</evidence>
<protein>
    <submittedName>
        <fullName evidence="1">Uncharacterized protein MANES_14G000100</fullName>
    </submittedName>
</protein>
<reference evidence="1" key="1">
    <citation type="submission" date="2018-02" db="EMBL/GenBank/DDBJ databases">
        <title>Rhizophora mucronata_Transcriptome.</title>
        <authorList>
            <person name="Meera S.P."/>
            <person name="Sreeshan A."/>
            <person name="Augustine A."/>
        </authorList>
    </citation>
    <scope>NUCLEOTIDE SEQUENCE</scope>
    <source>
        <tissue evidence="1">Leaf</tissue>
    </source>
</reference>
<sequence length="81" mass="9517">MFTFLNKAIERFIFSFPQLPCQYIFPGCQERKLFNCAPKFNSTRSIHPQLLMFHNNLVPLFSVIIIHIEVPKTLHGAIFKH</sequence>
<dbReference type="AlphaFoldDB" id="A0A2P2MQZ1"/>
<organism evidence="1">
    <name type="scientific">Rhizophora mucronata</name>
    <name type="common">Asiatic mangrove</name>
    <dbReference type="NCBI Taxonomy" id="61149"/>
    <lineage>
        <taxon>Eukaryota</taxon>
        <taxon>Viridiplantae</taxon>
        <taxon>Streptophyta</taxon>
        <taxon>Embryophyta</taxon>
        <taxon>Tracheophyta</taxon>
        <taxon>Spermatophyta</taxon>
        <taxon>Magnoliopsida</taxon>
        <taxon>eudicotyledons</taxon>
        <taxon>Gunneridae</taxon>
        <taxon>Pentapetalae</taxon>
        <taxon>rosids</taxon>
        <taxon>fabids</taxon>
        <taxon>Malpighiales</taxon>
        <taxon>Rhizophoraceae</taxon>
        <taxon>Rhizophora</taxon>
    </lineage>
</organism>
<name>A0A2P2MQZ1_RHIMU</name>
<proteinExistence type="predicted"/>
<dbReference type="EMBL" id="GGEC01052145">
    <property type="protein sequence ID" value="MBX32629.1"/>
    <property type="molecule type" value="Transcribed_RNA"/>
</dbReference>